<dbReference type="SUPFAM" id="SSF53474">
    <property type="entry name" value="alpha/beta-Hydrolases"/>
    <property type="match status" value="1"/>
</dbReference>
<dbReference type="RefSeq" id="WP_168546583.1">
    <property type="nucleotide sequence ID" value="NZ_BAAAKS010000050.1"/>
</dbReference>
<dbReference type="Gene3D" id="3.40.50.1820">
    <property type="entry name" value="alpha/beta hydrolase"/>
    <property type="match status" value="1"/>
</dbReference>
<evidence type="ECO:0000259" key="1">
    <source>
        <dbReference type="Pfam" id="PF00561"/>
    </source>
</evidence>
<dbReference type="Pfam" id="PF00561">
    <property type="entry name" value="Abhydrolase_1"/>
    <property type="match status" value="1"/>
</dbReference>
<reference evidence="2 3" key="1">
    <citation type="submission" date="2020-04" db="EMBL/GenBank/DDBJ databases">
        <title>MicrobeNet Type strains.</title>
        <authorList>
            <person name="Nicholson A.C."/>
        </authorList>
    </citation>
    <scope>NUCLEOTIDE SEQUENCE [LARGE SCALE GENOMIC DNA]</scope>
    <source>
        <strain evidence="2 3">DSM 44113</strain>
    </source>
</reference>
<dbReference type="Proteomes" id="UP000582646">
    <property type="component" value="Unassembled WGS sequence"/>
</dbReference>
<gene>
    <name evidence="2" type="ORF">HF999_14585</name>
</gene>
<sequence>MPHADSNGIAICYQVYGEDSAPPVLLVEGFGTQLIGWRPQLIARFVSAGLRIVALDNRDTGLSDRLGPSDSADPGYTIADMAGDILAVADALRLEHFHIAGQSMGGLIAQSVLAQAPERVRSATFFYTSPAITPEYIHESSQEALTVQDVSDRDAAIEAAVARERFSASPGYPFDAVWARELAGKAFDRAPEPAGGARQVGAMLGFGEGVQEQLRSLHTPASIFHGTDDFYIRPGAAIALHGLLRNSELHVFPGMGHELPEPLWDDFAAGLRRAVRRGEEASTAR</sequence>
<keyword evidence="2" id="KW-0378">Hydrolase</keyword>
<evidence type="ECO:0000313" key="3">
    <source>
        <dbReference type="Proteomes" id="UP000582646"/>
    </source>
</evidence>
<dbReference type="PANTHER" id="PTHR43433:SF5">
    <property type="entry name" value="AB HYDROLASE-1 DOMAIN-CONTAINING PROTEIN"/>
    <property type="match status" value="1"/>
</dbReference>
<dbReference type="PRINTS" id="PR00111">
    <property type="entry name" value="ABHYDROLASE"/>
</dbReference>
<dbReference type="GO" id="GO:0046503">
    <property type="term" value="P:glycerolipid catabolic process"/>
    <property type="evidence" value="ECO:0007669"/>
    <property type="project" value="TreeGrafter"/>
</dbReference>
<dbReference type="AlphaFoldDB" id="A0A846X3C0"/>
<dbReference type="InterPro" id="IPR050471">
    <property type="entry name" value="AB_hydrolase"/>
</dbReference>
<dbReference type="InterPro" id="IPR000073">
    <property type="entry name" value="AB_hydrolase_1"/>
</dbReference>
<dbReference type="PANTHER" id="PTHR43433">
    <property type="entry name" value="HYDROLASE, ALPHA/BETA FOLD FAMILY PROTEIN"/>
    <property type="match status" value="1"/>
</dbReference>
<protein>
    <submittedName>
        <fullName evidence="2">Alpha/beta hydrolase</fullName>
    </submittedName>
</protein>
<accession>A0A846X3C0</accession>
<organism evidence="2 3">
    <name type="scientific">Tsukamurella spumae</name>
    <dbReference type="NCBI Taxonomy" id="44753"/>
    <lineage>
        <taxon>Bacteria</taxon>
        <taxon>Bacillati</taxon>
        <taxon>Actinomycetota</taxon>
        <taxon>Actinomycetes</taxon>
        <taxon>Mycobacteriales</taxon>
        <taxon>Tsukamurellaceae</taxon>
        <taxon>Tsukamurella</taxon>
    </lineage>
</organism>
<dbReference type="EMBL" id="JAAXOQ010000019">
    <property type="protein sequence ID" value="NKY19591.1"/>
    <property type="molecule type" value="Genomic_DNA"/>
</dbReference>
<feature type="domain" description="AB hydrolase-1" evidence="1">
    <location>
        <begin position="22"/>
        <end position="259"/>
    </location>
</feature>
<evidence type="ECO:0000313" key="2">
    <source>
        <dbReference type="EMBL" id="NKY19591.1"/>
    </source>
</evidence>
<dbReference type="GO" id="GO:0004806">
    <property type="term" value="F:triacylglycerol lipase activity"/>
    <property type="evidence" value="ECO:0007669"/>
    <property type="project" value="TreeGrafter"/>
</dbReference>
<dbReference type="InterPro" id="IPR029058">
    <property type="entry name" value="AB_hydrolase_fold"/>
</dbReference>
<keyword evidence="3" id="KW-1185">Reference proteome</keyword>
<proteinExistence type="predicted"/>
<comment type="caution">
    <text evidence="2">The sequence shown here is derived from an EMBL/GenBank/DDBJ whole genome shotgun (WGS) entry which is preliminary data.</text>
</comment>
<name>A0A846X3C0_9ACTN</name>